<dbReference type="SUPFAM" id="SSF53850">
    <property type="entry name" value="Periplasmic binding protein-like II"/>
    <property type="match status" value="1"/>
</dbReference>
<dbReference type="Pfam" id="PF13531">
    <property type="entry name" value="SBP_bac_11"/>
    <property type="match status" value="1"/>
</dbReference>
<evidence type="ECO:0000256" key="1">
    <source>
        <dbReference type="SAM" id="SignalP"/>
    </source>
</evidence>
<keyword evidence="1" id="KW-0732">Signal</keyword>
<dbReference type="PANTHER" id="PTHR30632:SF0">
    <property type="entry name" value="SULFATE-BINDING PROTEIN"/>
    <property type="match status" value="1"/>
</dbReference>
<feature type="signal peptide" evidence="1">
    <location>
        <begin position="1"/>
        <end position="30"/>
    </location>
</feature>
<dbReference type="EMBL" id="PDNU01000036">
    <property type="protein sequence ID" value="PHK93752.1"/>
    <property type="molecule type" value="Genomic_DNA"/>
</dbReference>
<dbReference type="GO" id="GO:0030973">
    <property type="term" value="F:molybdate ion binding"/>
    <property type="evidence" value="ECO:0007669"/>
    <property type="project" value="TreeGrafter"/>
</dbReference>
<reference evidence="2 3" key="1">
    <citation type="submission" date="2017-10" db="EMBL/GenBank/DDBJ databases">
        <authorList>
            <person name="Banno H."/>
            <person name="Chua N.-H."/>
        </authorList>
    </citation>
    <scope>NUCLEOTIDE SEQUENCE [LARGE SCALE GENOMIC DNA]</scope>
    <source>
        <strain evidence="2 3">YW11</strain>
    </source>
</reference>
<gene>
    <name evidence="2" type="ORF">CR162_16655</name>
</gene>
<comment type="caution">
    <text evidence="2">The sequence shown here is derived from an EMBL/GenBank/DDBJ whole genome shotgun (WGS) entry which is preliminary data.</text>
</comment>
<evidence type="ECO:0000313" key="3">
    <source>
        <dbReference type="Proteomes" id="UP000223527"/>
    </source>
</evidence>
<dbReference type="Proteomes" id="UP000223527">
    <property type="component" value="Unassembled WGS sequence"/>
</dbReference>
<evidence type="ECO:0000313" key="2">
    <source>
        <dbReference type="EMBL" id="PHK93752.1"/>
    </source>
</evidence>
<dbReference type="NCBIfam" id="NF002917">
    <property type="entry name" value="PRK03537.1-3"/>
    <property type="match status" value="1"/>
</dbReference>
<sequence length="277" mass="27551">MPGGCLRRGLRTVLLALALPLALPTGAAHAAGPPVRLAAAGSLRAALEEVGAAFTAATGLPVAGRYGPSGLLRERIAAGEAADVFASANMAHPRDLAGAGGRSVVLFARNRLCALAAPGEPATTETLLERMLDPAVRLGTSTPGADPSGDYAFAAFARAEALRPGARAALEAKALALTGGPGSAPPPAGQSAYAWHLAEGRAQIFLTYCSNAGPAAAALPGARVVALPEALAVGADYGLAVLSDRPEAARLALFILSPEGQAILARHGFGAPLLPGG</sequence>
<accession>A0A2C6XYZ7</accession>
<dbReference type="AlphaFoldDB" id="A0A2C6XYZ7"/>
<organism evidence="2 3">
    <name type="scientific">Teichococcus rhizosphaerae</name>
    <dbReference type="NCBI Taxonomy" id="1335062"/>
    <lineage>
        <taxon>Bacteria</taxon>
        <taxon>Pseudomonadati</taxon>
        <taxon>Pseudomonadota</taxon>
        <taxon>Alphaproteobacteria</taxon>
        <taxon>Acetobacterales</taxon>
        <taxon>Roseomonadaceae</taxon>
        <taxon>Roseomonas</taxon>
    </lineage>
</organism>
<dbReference type="GO" id="GO:0015689">
    <property type="term" value="P:molybdate ion transport"/>
    <property type="evidence" value="ECO:0007669"/>
    <property type="project" value="TreeGrafter"/>
</dbReference>
<name>A0A2C6XYZ7_9PROT</name>
<dbReference type="OrthoDB" id="516817at2"/>
<feature type="chain" id="PRO_5012428818" evidence="1">
    <location>
        <begin position="31"/>
        <end position="277"/>
    </location>
</feature>
<protein>
    <submittedName>
        <fullName evidence="2">Molybdate ABC transporter substrate-binding protein</fullName>
    </submittedName>
</protein>
<keyword evidence="3" id="KW-1185">Reference proteome</keyword>
<dbReference type="InterPro" id="IPR050682">
    <property type="entry name" value="ModA/WtpA"/>
</dbReference>
<proteinExistence type="predicted"/>
<dbReference type="Gene3D" id="3.40.190.10">
    <property type="entry name" value="Periplasmic binding protein-like II"/>
    <property type="match status" value="2"/>
</dbReference>
<dbReference type="PANTHER" id="PTHR30632">
    <property type="entry name" value="MOLYBDATE-BINDING PERIPLASMIC PROTEIN"/>
    <property type="match status" value="1"/>
</dbReference>